<protein>
    <recommendedName>
        <fullName evidence="3">Phasin protein</fullName>
    </recommendedName>
</protein>
<evidence type="ECO:0000313" key="1">
    <source>
        <dbReference type="EMBL" id="SFI29090.1"/>
    </source>
</evidence>
<sequence>MTQPDKQTTARTSASDASNVGFAMSLMPWSVGTRMAMTWLEGATRIQGEWTRFVAERLAKDAEMQHALLACQSPTEARQMGTDFLHCAVSDYLTETARITAMGSHLSQDAGL</sequence>
<keyword evidence="2" id="KW-1185">Reference proteome</keyword>
<dbReference type="EMBL" id="FORA01000001">
    <property type="protein sequence ID" value="SFI29090.1"/>
    <property type="molecule type" value="Genomic_DNA"/>
</dbReference>
<evidence type="ECO:0000313" key="2">
    <source>
        <dbReference type="Proteomes" id="UP000199110"/>
    </source>
</evidence>
<reference evidence="1 2" key="1">
    <citation type="submission" date="2016-10" db="EMBL/GenBank/DDBJ databases">
        <authorList>
            <person name="de Groot N.N."/>
        </authorList>
    </citation>
    <scope>NUCLEOTIDE SEQUENCE [LARGE SCALE GENOMIC DNA]</scope>
    <source>
        <strain evidence="1 2">DSM 19073</strain>
    </source>
</reference>
<name>A0A1I3H0P0_9RHOB</name>
<proteinExistence type="predicted"/>
<accession>A0A1I3H0P0</accession>
<dbReference type="RefSeq" id="WP_139212208.1">
    <property type="nucleotide sequence ID" value="NZ_FORA01000001.1"/>
</dbReference>
<evidence type="ECO:0008006" key="3">
    <source>
        <dbReference type="Google" id="ProtNLM"/>
    </source>
</evidence>
<dbReference type="AlphaFoldDB" id="A0A1I3H0P0"/>
<dbReference type="OrthoDB" id="7659131at2"/>
<gene>
    <name evidence="1" type="ORF">SAMN04488095_0404</name>
</gene>
<organism evidence="1 2">
    <name type="scientific">Jannaschia pohangensis</name>
    <dbReference type="NCBI Taxonomy" id="390807"/>
    <lineage>
        <taxon>Bacteria</taxon>
        <taxon>Pseudomonadati</taxon>
        <taxon>Pseudomonadota</taxon>
        <taxon>Alphaproteobacteria</taxon>
        <taxon>Rhodobacterales</taxon>
        <taxon>Roseobacteraceae</taxon>
        <taxon>Jannaschia</taxon>
    </lineage>
</organism>
<dbReference type="Proteomes" id="UP000199110">
    <property type="component" value="Unassembled WGS sequence"/>
</dbReference>
<dbReference type="STRING" id="390807.SAMN04488095_0404"/>